<dbReference type="EMBL" id="UAWN01000014">
    <property type="protein sequence ID" value="SQC38975.1"/>
    <property type="molecule type" value="Genomic_DNA"/>
</dbReference>
<proteinExistence type="predicted"/>
<dbReference type="Gene3D" id="2.40.50.100">
    <property type="match status" value="1"/>
</dbReference>
<dbReference type="AlphaFoldDB" id="A0A2X3EYE4"/>
<evidence type="ECO:0000259" key="1">
    <source>
        <dbReference type="Pfam" id="PF00364"/>
    </source>
</evidence>
<dbReference type="Pfam" id="PF00364">
    <property type="entry name" value="Biotin_lipoyl"/>
    <property type="match status" value="1"/>
</dbReference>
<keyword evidence="2" id="KW-0670">Pyruvate</keyword>
<dbReference type="CDD" id="cd06849">
    <property type="entry name" value="lipoyl_domain"/>
    <property type="match status" value="1"/>
</dbReference>
<gene>
    <name evidence="2" type="primary">acoC_2</name>
    <name evidence="3" type="synonym">acoC</name>
    <name evidence="2" type="ORF">NCTC9128_05094</name>
    <name evidence="3" type="ORF">NCTC9140_02137</name>
</gene>
<accession>A0A2X3EYE4</accession>
<protein>
    <submittedName>
        <fullName evidence="2">Dihydrolipoamide acetyltransferase component of pyruvate dehydrogenase complex</fullName>
        <ecNumber evidence="2">2.3.1.12</ecNumber>
    </submittedName>
</protein>
<evidence type="ECO:0000313" key="3">
    <source>
        <dbReference type="EMBL" id="STS80425.1"/>
    </source>
</evidence>
<dbReference type="EC" id="2.3.1.12" evidence="2"/>
<dbReference type="InterPro" id="IPR011053">
    <property type="entry name" value="Single_hybrid_motif"/>
</dbReference>
<sequence length="70" mass="8098">MSEIKTLEMPKWGLSMEEGLLARWAIQEGDDFTRGQEICEIETSKIVNVLEAPLPVRYVGYSPARVRRFR</sequence>
<evidence type="ECO:0000313" key="5">
    <source>
        <dbReference type="Proteomes" id="UP000254938"/>
    </source>
</evidence>
<feature type="domain" description="Lipoyl-binding" evidence="1">
    <location>
        <begin position="6"/>
        <end position="53"/>
    </location>
</feature>
<keyword evidence="2" id="KW-0808">Transferase</keyword>
<evidence type="ECO:0000313" key="2">
    <source>
        <dbReference type="EMBL" id="SQC38975.1"/>
    </source>
</evidence>
<dbReference type="InterPro" id="IPR000089">
    <property type="entry name" value="Biotin_lipoyl"/>
</dbReference>
<evidence type="ECO:0000313" key="4">
    <source>
        <dbReference type="Proteomes" id="UP000251088"/>
    </source>
</evidence>
<dbReference type="EMBL" id="UGKQ01000007">
    <property type="protein sequence ID" value="STS80425.1"/>
    <property type="molecule type" value="Genomic_DNA"/>
</dbReference>
<name>A0A2X3EYE4_KLEPN</name>
<reference evidence="4 5" key="1">
    <citation type="submission" date="2018-06" db="EMBL/GenBank/DDBJ databases">
        <authorList>
            <consortium name="Pathogen Informatics"/>
            <person name="Doyle S."/>
        </authorList>
    </citation>
    <scope>NUCLEOTIDE SEQUENCE [LARGE SCALE GENOMIC DNA]</scope>
    <source>
        <strain evidence="2 4">NCTC9128</strain>
        <strain evidence="3 5">NCTC9140</strain>
    </source>
</reference>
<dbReference type="SUPFAM" id="SSF51230">
    <property type="entry name" value="Single hybrid motif"/>
    <property type="match status" value="1"/>
</dbReference>
<dbReference type="GO" id="GO:0004742">
    <property type="term" value="F:dihydrolipoyllysine-residue acetyltransferase activity"/>
    <property type="evidence" value="ECO:0007669"/>
    <property type="project" value="UniProtKB-EC"/>
</dbReference>
<organism evidence="2 4">
    <name type="scientific">Klebsiella pneumoniae</name>
    <dbReference type="NCBI Taxonomy" id="573"/>
    <lineage>
        <taxon>Bacteria</taxon>
        <taxon>Pseudomonadati</taxon>
        <taxon>Pseudomonadota</taxon>
        <taxon>Gammaproteobacteria</taxon>
        <taxon>Enterobacterales</taxon>
        <taxon>Enterobacteriaceae</taxon>
        <taxon>Klebsiella/Raoultella group</taxon>
        <taxon>Klebsiella</taxon>
        <taxon>Klebsiella pneumoniae complex</taxon>
    </lineage>
</organism>
<dbReference type="Proteomes" id="UP000254938">
    <property type="component" value="Unassembled WGS sequence"/>
</dbReference>
<keyword evidence="2" id="KW-0012">Acyltransferase</keyword>
<dbReference type="Proteomes" id="UP000251088">
    <property type="component" value="Unassembled WGS sequence"/>
</dbReference>